<sequence>MLLFGGGEVRVAADGLTTRLIRGKELVAELSWVGAAPSSVELIADDEVEHVLASGGARLLQRVTVAETWRTRWVLVRDHGGDQAVDERLRVQPGPEYTLWSWATGVTALLAIAPAHGAGPVLCLRLEQGHLELVDPEPGRVAAEFQIAAPGTMLGTGERLVTVIEGSWQPNLAALETRLPAWLGDTQLDHGCPWRADLADFGITAPDDVELGFSEGAVLLDGPPGRRLIEVHTPRGLSRIPVEWVPPAEQVLHQVAVAALDSARPLSGAAALCIQRAAERHAVWLEAGAHDRLDRFDWANDDSIFAAAFALARGRSEGEAAVVSDGLRVLGARATGVGFGRLAMAGWLASLSVGLDARERCLELLGRPAVGRTAALESSLLHYRSIDFGQAELAGVYHRLGGTLPGRAPLLSWSEIASLVGLLELCPPEWPGAVDYAQAAEKARGQILCAYLDGEITDPEPLAWLLFTPELVAAG</sequence>
<protein>
    <submittedName>
        <fullName evidence="1">Uncharacterized protein</fullName>
    </submittedName>
</protein>
<evidence type="ECO:0000313" key="1">
    <source>
        <dbReference type="EMBL" id="PFG16044.1"/>
    </source>
</evidence>
<name>A0A2A9CNP7_9ACTN</name>
<accession>A0A2A9CNP7</accession>
<dbReference type="AlphaFoldDB" id="A0A2A9CNP7"/>
<proteinExistence type="predicted"/>
<keyword evidence="2" id="KW-1185">Reference proteome</keyword>
<gene>
    <name evidence="1" type="ORF">ATK74_0569</name>
</gene>
<dbReference type="Proteomes" id="UP000226079">
    <property type="component" value="Unassembled WGS sequence"/>
</dbReference>
<dbReference type="EMBL" id="PDJC01000001">
    <property type="protein sequence ID" value="PFG16044.1"/>
    <property type="molecule type" value="Genomic_DNA"/>
</dbReference>
<organism evidence="1 2">
    <name type="scientific">Propionicimonas paludicola</name>
    <dbReference type="NCBI Taxonomy" id="185243"/>
    <lineage>
        <taxon>Bacteria</taxon>
        <taxon>Bacillati</taxon>
        <taxon>Actinomycetota</taxon>
        <taxon>Actinomycetes</taxon>
        <taxon>Propionibacteriales</taxon>
        <taxon>Nocardioidaceae</taxon>
        <taxon>Propionicimonas</taxon>
    </lineage>
</organism>
<evidence type="ECO:0000313" key="2">
    <source>
        <dbReference type="Proteomes" id="UP000226079"/>
    </source>
</evidence>
<reference evidence="1 2" key="1">
    <citation type="submission" date="2017-10" db="EMBL/GenBank/DDBJ databases">
        <title>Sequencing the genomes of 1000 actinobacteria strains.</title>
        <authorList>
            <person name="Klenk H.-P."/>
        </authorList>
    </citation>
    <scope>NUCLEOTIDE SEQUENCE [LARGE SCALE GENOMIC DNA]</scope>
    <source>
        <strain evidence="1 2">DSM 15597</strain>
    </source>
</reference>
<comment type="caution">
    <text evidence="1">The sequence shown here is derived from an EMBL/GenBank/DDBJ whole genome shotgun (WGS) entry which is preliminary data.</text>
</comment>